<dbReference type="Proteomes" id="UP000299367">
    <property type="component" value="Unassembled WGS sequence"/>
</dbReference>
<keyword evidence="2" id="KW-0472">Membrane</keyword>
<organism evidence="4 5">
    <name type="scientific">Dolichospermum planctonicum</name>
    <dbReference type="NCBI Taxonomy" id="136072"/>
    <lineage>
        <taxon>Bacteria</taxon>
        <taxon>Bacillati</taxon>
        <taxon>Cyanobacteriota</taxon>
        <taxon>Cyanophyceae</taxon>
        <taxon>Nostocales</taxon>
        <taxon>Aphanizomenonaceae</taxon>
        <taxon>Dolichospermum</taxon>
    </lineage>
</organism>
<dbReference type="PANTHER" id="PTHR30576">
    <property type="entry name" value="COLANIC BIOSYNTHESIS UDP-GLUCOSE LIPID CARRIER TRANSFERASE"/>
    <property type="match status" value="1"/>
</dbReference>
<evidence type="ECO:0000256" key="1">
    <source>
        <dbReference type="ARBA" id="ARBA00006464"/>
    </source>
</evidence>
<gene>
    <name evidence="4" type="ORF">NIES80_10430</name>
</gene>
<evidence type="ECO:0000313" key="5">
    <source>
        <dbReference type="Proteomes" id="UP000299367"/>
    </source>
</evidence>
<comment type="similarity">
    <text evidence="1">Belongs to the bacterial sugar transferase family.</text>
</comment>
<feature type="transmembrane region" description="Helical" evidence="2">
    <location>
        <begin position="30"/>
        <end position="52"/>
    </location>
</feature>
<evidence type="ECO:0000259" key="3">
    <source>
        <dbReference type="Pfam" id="PF02397"/>
    </source>
</evidence>
<name>A0A480ADW4_9CYAN</name>
<dbReference type="AlphaFoldDB" id="A0A480ADW4"/>
<evidence type="ECO:0000313" key="4">
    <source>
        <dbReference type="EMBL" id="GCL41348.1"/>
    </source>
</evidence>
<keyword evidence="2" id="KW-1133">Transmembrane helix</keyword>
<sequence>MGNSESQTRNYNQSYLRWISRFIKLVLDRFVAFIGIIFLFPILIIVAGAIYLRMGSPVLFIQPRPGKNARIFNFYKFRTMTNEKDEKGNLLSDEKRLTSFGDFIRKTSLDELPQLWNVFKGDMSFVGPRPLRVQYLELYTPEQARRHDVLPGITGLAQINGRNAISWETKFNLDIWYIDNWNLWLDLKILLLTFWKVLKRENISQEGYATAPDFKGQQ</sequence>
<evidence type="ECO:0000256" key="2">
    <source>
        <dbReference type="SAM" id="Phobius"/>
    </source>
</evidence>
<comment type="caution">
    <text evidence="4">The sequence shown here is derived from an EMBL/GenBank/DDBJ whole genome shotgun (WGS) entry which is preliminary data.</text>
</comment>
<dbReference type="OrthoDB" id="467691at2"/>
<dbReference type="GO" id="GO:0016780">
    <property type="term" value="F:phosphotransferase activity, for other substituted phosphate groups"/>
    <property type="evidence" value="ECO:0007669"/>
    <property type="project" value="TreeGrafter"/>
</dbReference>
<protein>
    <submittedName>
        <fullName evidence="4">Sugar transferase</fullName>
    </submittedName>
</protein>
<keyword evidence="4" id="KW-0808">Transferase</keyword>
<dbReference type="Pfam" id="PF02397">
    <property type="entry name" value="Bac_transf"/>
    <property type="match status" value="1"/>
</dbReference>
<keyword evidence="2" id="KW-0812">Transmembrane</keyword>
<dbReference type="PANTHER" id="PTHR30576:SF8">
    <property type="entry name" value="UNDECAPRENYL-PHOSPHATE GALACTOSE PHOSPHOTRANSFERASE"/>
    <property type="match status" value="1"/>
</dbReference>
<reference evidence="5" key="1">
    <citation type="submission" date="2019-02" db="EMBL/GenBank/DDBJ databases">
        <title>Draft genome sequence of Dolichospermum planctonicum NIES-80.</title>
        <authorList>
            <person name="Yamaguchi H."/>
            <person name="Suzuki S."/>
            <person name="Kawachi M."/>
        </authorList>
    </citation>
    <scope>NUCLEOTIDE SEQUENCE [LARGE SCALE GENOMIC DNA]</scope>
    <source>
        <strain evidence="5">NIES-80</strain>
    </source>
</reference>
<dbReference type="RefSeq" id="WP_137907082.1">
    <property type="nucleotide sequence ID" value="NZ_BJCF01000007.1"/>
</dbReference>
<dbReference type="EMBL" id="BJCF01000007">
    <property type="protein sequence ID" value="GCL41348.1"/>
    <property type="molecule type" value="Genomic_DNA"/>
</dbReference>
<proteinExistence type="inferred from homology"/>
<feature type="domain" description="Bacterial sugar transferase" evidence="3">
    <location>
        <begin position="24"/>
        <end position="199"/>
    </location>
</feature>
<accession>A0A480ADW4</accession>
<dbReference type="InterPro" id="IPR003362">
    <property type="entry name" value="Bact_transf"/>
</dbReference>